<evidence type="ECO:0000313" key="3">
    <source>
        <dbReference type="EMBL" id="CCI10368.1"/>
    </source>
</evidence>
<comment type="caution">
    <text evidence="3">The sequence shown here is derived from an EMBL/GenBank/DDBJ whole genome shotgun (WGS) entry which is preliminary data.</text>
</comment>
<sequence>MQINALSGSPQGNKTERPAEPPGYNGHRQHGHQLPRSQLQRRYDAAMNDHQAGSPVYHQHMNDPRKPTPRMEQVVWYPDARQKKLAIRMFDGAELYEGLGSCGFLWTEDVKLDLLGPYLQGMAERYYHKQLETFFLVQIPTLYYAMEKVLKAFKPRITPAQPLRLLAKPKDPNKNMDCTFPLPGGCSGSVGRRCGISGPQQHTTNTRRVVLMTKVDGSRTDYLQQSEELTHLAQAWESVTKKQLPRGVANATREPRFCKTRRCHECGEDSGSSRHLCSDESCLEDIKDVKSVCIRPNGEELMISKVGNVTLQVCVDGKVHTVKLTEVYFAVGLAQNLFSYGNWMPKGMRSVVAVPSVIENAG</sequence>
<organism evidence="3 4">
    <name type="scientific">Albugo candida</name>
    <dbReference type="NCBI Taxonomy" id="65357"/>
    <lineage>
        <taxon>Eukaryota</taxon>
        <taxon>Sar</taxon>
        <taxon>Stramenopiles</taxon>
        <taxon>Oomycota</taxon>
        <taxon>Peronosporomycetes</taxon>
        <taxon>Albuginales</taxon>
        <taxon>Albuginaceae</taxon>
        <taxon>Albugo</taxon>
    </lineage>
</organism>
<reference evidence="3 4" key="1">
    <citation type="submission" date="2012-05" db="EMBL/GenBank/DDBJ databases">
        <title>Recombination and specialization in a pathogen metapopulation.</title>
        <authorList>
            <person name="Gardiner A."/>
            <person name="Kemen E."/>
            <person name="Schultz-Larsen T."/>
            <person name="MacLean D."/>
            <person name="Van Oosterhout C."/>
            <person name="Jones J.D.G."/>
        </authorList>
    </citation>
    <scope>NUCLEOTIDE SEQUENCE [LARGE SCALE GENOMIC DNA]</scope>
    <source>
        <strain evidence="3 4">Ac Nc2</strain>
    </source>
</reference>
<gene>
    <name evidence="3" type="ORF">BN9_095440</name>
</gene>
<dbReference type="Pfam" id="PF22936">
    <property type="entry name" value="Pol_BBD"/>
    <property type="match status" value="1"/>
</dbReference>
<dbReference type="Proteomes" id="UP000053237">
    <property type="component" value="Unassembled WGS sequence"/>
</dbReference>
<dbReference type="OrthoDB" id="413361at2759"/>
<dbReference type="EMBL" id="CAIX01000225">
    <property type="protein sequence ID" value="CCI10368.1"/>
    <property type="molecule type" value="Genomic_DNA"/>
</dbReference>
<name>A0A024FTE0_9STRA</name>
<proteinExistence type="predicted"/>
<feature type="domain" description="Retrovirus-related Pol polyprotein from transposon TNT 1-94-like beta-barrel" evidence="2">
    <location>
        <begin position="269"/>
        <end position="347"/>
    </location>
</feature>
<evidence type="ECO:0000313" key="4">
    <source>
        <dbReference type="Proteomes" id="UP000053237"/>
    </source>
</evidence>
<keyword evidence="4" id="KW-1185">Reference proteome</keyword>
<dbReference type="InParanoid" id="A0A024FTE0"/>
<evidence type="ECO:0000256" key="1">
    <source>
        <dbReference type="SAM" id="MobiDB-lite"/>
    </source>
</evidence>
<feature type="region of interest" description="Disordered" evidence="1">
    <location>
        <begin position="1"/>
        <end position="36"/>
    </location>
</feature>
<dbReference type="InterPro" id="IPR054722">
    <property type="entry name" value="PolX-like_BBD"/>
</dbReference>
<accession>A0A024FTE0</accession>
<feature type="compositionally biased region" description="Polar residues" evidence="1">
    <location>
        <begin position="1"/>
        <end position="13"/>
    </location>
</feature>
<protein>
    <recommendedName>
        <fullName evidence="2">Retrovirus-related Pol polyprotein from transposon TNT 1-94-like beta-barrel domain-containing protein</fullName>
    </recommendedName>
</protein>
<dbReference type="AlphaFoldDB" id="A0A024FTE0"/>
<evidence type="ECO:0000259" key="2">
    <source>
        <dbReference type="Pfam" id="PF22936"/>
    </source>
</evidence>